<evidence type="ECO:0000313" key="17">
    <source>
        <dbReference type="Proteomes" id="UP000558488"/>
    </source>
</evidence>
<gene>
    <name evidence="16" type="ORF">mPipKuh1_017079</name>
</gene>
<keyword evidence="5 14" id="KW-0812">Transmembrane</keyword>
<dbReference type="GO" id="GO:0033038">
    <property type="term" value="F:bitter taste receptor activity"/>
    <property type="evidence" value="ECO:0007669"/>
    <property type="project" value="InterPro"/>
</dbReference>
<keyword evidence="6 15" id="KW-1133">Transmembrane helix</keyword>
<organism evidence="16 17">
    <name type="scientific">Pipistrellus kuhlii</name>
    <name type="common">Kuhl's pipistrelle</name>
    <dbReference type="NCBI Taxonomy" id="59472"/>
    <lineage>
        <taxon>Eukaryota</taxon>
        <taxon>Metazoa</taxon>
        <taxon>Chordata</taxon>
        <taxon>Craniata</taxon>
        <taxon>Vertebrata</taxon>
        <taxon>Euteleostomi</taxon>
        <taxon>Mammalia</taxon>
        <taxon>Eutheria</taxon>
        <taxon>Laurasiatheria</taxon>
        <taxon>Chiroptera</taxon>
        <taxon>Yangochiroptera</taxon>
        <taxon>Vespertilionidae</taxon>
        <taxon>Pipistrellus</taxon>
    </lineage>
</organism>
<dbReference type="FunFam" id="1.20.1070.10:FF:000055">
    <property type="entry name" value="Taste receptor type 2"/>
    <property type="match status" value="1"/>
</dbReference>
<accession>A0A7J7WMA8</accession>
<evidence type="ECO:0000256" key="6">
    <source>
        <dbReference type="ARBA" id="ARBA00022989"/>
    </source>
</evidence>
<dbReference type="GO" id="GO:0004930">
    <property type="term" value="F:G protein-coupled receptor activity"/>
    <property type="evidence" value="ECO:0007669"/>
    <property type="project" value="UniProtKB-KW"/>
</dbReference>
<evidence type="ECO:0000256" key="14">
    <source>
        <dbReference type="RuleBase" id="RU004424"/>
    </source>
</evidence>
<evidence type="ECO:0000256" key="9">
    <source>
        <dbReference type="ARBA" id="ARBA00023170"/>
    </source>
</evidence>
<dbReference type="PANTHER" id="PTHR11394:SF73">
    <property type="entry name" value="TASTE RECEPTOR TYPE 2 MEMBER 41"/>
    <property type="match status" value="1"/>
</dbReference>
<evidence type="ECO:0000256" key="12">
    <source>
        <dbReference type="ARBA" id="ARBA00024847"/>
    </source>
</evidence>
<evidence type="ECO:0000256" key="10">
    <source>
        <dbReference type="ARBA" id="ARBA00023180"/>
    </source>
</evidence>
<dbReference type="InterPro" id="IPR007960">
    <property type="entry name" value="TAS2R"/>
</dbReference>
<keyword evidence="8 14" id="KW-0472">Membrane</keyword>
<comment type="subcellular location">
    <subcellularLocation>
        <location evidence="1 14">Membrane</location>
        <topology evidence="1 14">Multi-pass membrane protein</topology>
    </subcellularLocation>
</comment>
<evidence type="ECO:0000256" key="1">
    <source>
        <dbReference type="ARBA" id="ARBA00004141"/>
    </source>
</evidence>
<keyword evidence="9 14" id="KW-0675">Receptor</keyword>
<evidence type="ECO:0000256" key="11">
    <source>
        <dbReference type="ARBA" id="ARBA00023224"/>
    </source>
</evidence>
<comment type="caution">
    <text evidence="16">The sequence shown here is derived from an EMBL/GenBank/DDBJ whole genome shotgun (WGS) entry which is preliminary data.</text>
</comment>
<evidence type="ECO:0000256" key="5">
    <source>
        <dbReference type="ARBA" id="ARBA00022692"/>
    </source>
</evidence>
<sequence>MQLAFTTLFMLLFVLLCLLGILANGFIVLMLSREWRRLGRLLPSDMIIMSLGASRFFLQLVGMVHNFYSFFYLEDFSSGPARQLFGLQWDFLNSSTYWFGTLLSILFCLKVANLTHPTFLWMKWRFPGSVPWLLLGSLLISTVVTLLYFWGNYAVYHGFFIREVYENMTYTERAMRMEVLYFLPLKLVTLSIPCSVFLASTALLIHSLRRHTRTMRQSAHSLQDASIQAHTRALKSLISFLILYILSFMSLIIDAIGFFSSESDWFWPWQILTYMCTSVHPFVIILSNPRHREVFKPLLLLARGFWLV</sequence>
<evidence type="ECO:0000256" key="7">
    <source>
        <dbReference type="ARBA" id="ARBA00023040"/>
    </source>
</evidence>
<evidence type="ECO:0000256" key="2">
    <source>
        <dbReference type="ARBA" id="ARBA00007376"/>
    </source>
</evidence>
<dbReference type="GO" id="GO:0016020">
    <property type="term" value="C:membrane"/>
    <property type="evidence" value="ECO:0007669"/>
    <property type="project" value="UniProtKB-SubCell"/>
</dbReference>
<protein>
    <recommendedName>
        <fullName evidence="14">Taste receptor type 2</fullName>
    </recommendedName>
</protein>
<dbReference type="Gene3D" id="1.20.1070.10">
    <property type="entry name" value="Rhodopsin 7-helix transmembrane proteins"/>
    <property type="match status" value="1"/>
</dbReference>
<feature type="transmembrane region" description="Helical" evidence="15">
    <location>
        <begin position="237"/>
        <end position="259"/>
    </location>
</feature>
<feature type="transmembrane region" description="Helical" evidence="15">
    <location>
        <begin position="6"/>
        <end position="31"/>
    </location>
</feature>
<evidence type="ECO:0000256" key="4">
    <source>
        <dbReference type="ARBA" id="ARBA00022606"/>
    </source>
</evidence>
<reference evidence="16 17" key="1">
    <citation type="journal article" date="2020" name="Nature">
        <title>Six reference-quality genomes reveal evolution of bat adaptations.</title>
        <authorList>
            <person name="Jebb D."/>
            <person name="Huang Z."/>
            <person name="Pippel M."/>
            <person name="Hughes G.M."/>
            <person name="Lavrichenko K."/>
            <person name="Devanna P."/>
            <person name="Winkler S."/>
            <person name="Jermiin L.S."/>
            <person name="Skirmuntt E.C."/>
            <person name="Katzourakis A."/>
            <person name="Burkitt-Gray L."/>
            <person name="Ray D.A."/>
            <person name="Sullivan K.A.M."/>
            <person name="Roscito J.G."/>
            <person name="Kirilenko B.M."/>
            <person name="Davalos L.M."/>
            <person name="Corthals A.P."/>
            <person name="Power M.L."/>
            <person name="Jones G."/>
            <person name="Ransome R.D."/>
            <person name="Dechmann D.K.N."/>
            <person name="Locatelli A.G."/>
            <person name="Puechmaille S.J."/>
            <person name="Fedrigo O."/>
            <person name="Jarvis E.D."/>
            <person name="Hiller M."/>
            <person name="Vernes S.C."/>
            <person name="Myers E.W."/>
            <person name="Teeling E.C."/>
        </authorList>
    </citation>
    <scope>NUCLEOTIDE SEQUENCE [LARGE SCALE GENOMIC DNA]</scope>
    <source>
        <strain evidence="16">MPipKuh1</strain>
        <tissue evidence="16">Flight muscle</tissue>
    </source>
</reference>
<dbReference type="OrthoDB" id="9896661at2759"/>
<proteinExistence type="inferred from homology"/>
<evidence type="ECO:0000256" key="15">
    <source>
        <dbReference type="SAM" id="Phobius"/>
    </source>
</evidence>
<evidence type="ECO:0000256" key="13">
    <source>
        <dbReference type="RuleBase" id="RU004423"/>
    </source>
</evidence>
<dbReference type="EMBL" id="JACAGB010000010">
    <property type="protein sequence ID" value="KAF6338575.1"/>
    <property type="molecule type" value="Genomic_DNA"/>
</dbReference>
<evidence type="ECO:0000256" key="3">
    <source>
        <dbReference type="ARBA" id="ARBA00022480"/>
    </source>
</evidence>
<keyword evidence="10" id="KW-0325">Glycoprotein</keyword>
<feature type="transmembrane region" description="Helical" evidence="15">
    <location>
        <begin position="91"/>
        <end position="109"/>
    </location>
</feature>
<name>A0A7J7WMA8_PIPKU</name>
<keyword evidence="17" id="KW-1185">Reference proteome</keyword>
<keyword evidence="11 14" id="KW-0807">Transducer</keyword>
<evidence type="ECO:0000256" key="8">
    <source>
        <dbReference type="ARBA" id="ARBA00023136"/>
    </source>
</evidence>
<keyword evidence="4 14" id="KW-0716">Sensory transduction</keyword>
<dbReference type="SUPFAM" id="SSF81321">
    <property type="entry name" value="Family A G protein-coupled receptor-like"/>
    <property type="match status" value="1"/>
</dbReference>
<evidence type="ECO:0000313" key="16">
    <source>
        <dbReference type="EMBL" id="KAF6338575.1"/>
    </source>
</evidence>
<feature type="transmembrane region" description="Helical" evidence="15">
    <location>
        <begin position="130"/>
        <end position="150"/>
    </location>
</feature>
<dbReference type="Proteomes" id="UP000558488">
    <property type="component" value="Unassembled WGS sequence"/>
</dbReference>
<comment type="function">
    <text evidence="12">Receptor that may play a role in the perception of bitterness and is gustducin-linked. May play a role in sensing the chemical composition of the gastrointestinal content. The activity of this receptor may stimulate alpha gustducin, mediate PLC-beta-2 activation and lead to the gating of TRPM5.</text>
</comment>
<feature type="transmembrane region" description="Helical" evidence="15">
    <location>
        <begin position="265"/>
        <end position="286"/>
    </location>
</feature>
<keyword evidence="7 14" id="KW-0297">G-protein coupled receptor</keyword>
<dbReference type="Pfam" id="PF05296">
    <property type="entry name" value="TAS2R"/>
    <property type="match status" value="1"/>
</dbReference>
<feature type="transmembrane region" description="Helical" evidence="15">
    <location>
        <begin position="52"/>
        <end position="71"/>
    </location>
</feature>
<comment type="similarity">
    <text evidence="2 13">Belongs to the G-protein coupled receptor T2R family.</text>
</comment>
<dbReference type="AlphaFoldDB" id="A0A7J7WMA8"/>
<dbReference type="PANTHER" id="PTHR11394">
    <property type="entry name" value="TASTE RECEPTOR TYPE 2"/>
    <property type="match status" value="1"/>
</dbReference>
<keyword evidence="3 14" id="KW-0919">Taste</keyword>
<feature type="transmembrane region" description="Helical" evidence="15">
    <location>
        <begin position="187"/>
        <end position="208"/>
    </location>
</feature>